<dbReference type="Proteomes" id="UP001178507">
    <property type="component" value="Unassembled WGS sequence"/>
</dbReference>
<accession>A0AA36IF58</accession>
<dbReference type="EMBL" id="CAUJNA010001336">
    <property type="protein sequence ID" value="CAJ1386182.1"/>
    <property type="molecule type" value="Genomic_DNA"/>
</dbReference>
<feature type="transmembrane region" description="Helical" evidence="6">
    <location>
        <begin position="97"/>
        <end position="118"/>
    </location>
</feature>
<dbReference type="Pfam" id="PF07690">
    <property type="entry name" value="MFS_1"/>
    <property type="match status" value="1"/>
</dbReference>
<feature type="transmembrane region" description="Helical" evidence="6">
    <location>
        <begin position="364"/>
        <end position="385"/>
    </location>
</feature>
<feature type="transmembrane region" description="Helical" evidence="6">
    <location>
        <begin position="217"/>
        <end position="241"/>
    </location>
</feature>
<dbReference type="InterPro" id="IPR011701">
    <property type="entry name" value="MFS"/>
</dbReference>
<keyword evidence="9" id="KW-1185">Reference proteome</keyword>
<evidence type="ECO:0000256" key="1">
    <source>
        <dbReference type="ARBA" id="ARBA00004141"/>
    </source>
</evidence>
<dbReference type="PANTHER" id="PTHR10924:SF6">
    <property type="entry name" value="SOLUTE CARRIER FAMILY 49 MEMBER A3"/>
    <property type="match status" value="1"/>
</dbReference>
<comment type="subcellular location">
    <subcellularLocation>
        <location evidence="1">Membrane</location>
        <topology evidence="1">Multi-pass membrane protein</topology>
    </subcellularLocation>
</comment>
<protein>
    <recommendedName>
        <fullName evidence="7">Glycosyl transferase family 25 domain-containing protein</fullName>
    </recommendedName>
</protein>
<dbReference type="GO" id="GO:0016020">
    <property type="term" value="C:membrane"/>
    <property type="evidence" value="ECO:0007669"/>
    <property type="project" value="UniProtKB-SubCell"/>
</dbReference>
<name>A0AA36IF58_9DINO</name>
<feature type="transmembrane region" description="Helical" evidence="6">
    <location>
        <begin position="489"/>
        <end position="512"/>
    </location>
</feature>
<evidence type="ECO:0000313" key="8">
    <source>
        <dbReference type="EMBL" id="CAJ1386182.1"/>
    </source>
</evidence>
<feature type="transmembrane region" description="Helical" evidence="6">
    <location>
        <begin position="138"/>
        <end position="163"/>
    </location>
</feature>
<keyword evidence="2 6" id="KW-0812">Transmembrane</keyword>
<feature type="transmembrane region" description="Helical" evidence="6">
    <location>
        <begin position="422"/>
        <end position="446"/>
    </location>
</feature>
<feature type="transmembrane region" description="Helical" evidence="6">
    <location>
        <begin position="302"/>
        <end position="323"/>
    </location>
</feature>
<dbReference type="Pfam" id="PF01755">
    <property type="entry name" value="Glyco_transf_25"/>
    <property type="match status" value="1"/>
</dbReference>
<sequence>MICAARWQLAQRCCYKGRAQEVGSPSRMRWVALGVLSLDICISYVPQYTFVPILRQSMSALRVDEPAMNILCILYALVYVPGAFVTGPLVSLLGCRWTFVVATGLVAAGCGVRCAAWSTEVPQSLTDGSDWPPNWGPAWFGNTAFVLLLAGQGLCALGQPLLVNCTSEMGSDWFMPSERPAAAMISNLMNFVGGSLSFVLPPLFVDDNPTDYTVMHGQIASLLSFQFHSAMLALVLTLVLYQPRPSAKVGDRQSMSFVAEVRSIVKSKDFWIVNFQFNIFIALCHAFDAVEGSLLENYGFNASLTSWTAISCGVTSILSTIVEARCITSARFYKVALVISNLFMATSLLAGYACLHYQMSPNVFVFAVGIMGLATPGWGCSAELGAEVCFPAREATVNGLLEAFSNTAGVVAIVWAQEGIDAHLGAAVLAVMAGAAFLGASVLYFLTGRLRRSEAEDSPKTSEAGAEDQESKLPKQEADRLVRKGRVMFLLWAILLNFVSVLLTATTAQFILPALLTEPLPMPAPKKEKDAKGRAKLKNGLKEPRTWALICEKRTSLNAKQVISTFANTSFAIFPCLRDKPDLLAAMNGLLPKSAQDVYARSAAARPELARAASHMKLWRLMVSRNIPSASVLEDTELPCPRFRFRRNELLGKLPLKTDFVAFNPRQEVGALDTKMTSAMRKRDAPEKFNATVFRLKPGRGIPEALNNYYVTLRWAKKMLRLGYGFDASHGSFSEHIFAGLYRSPQARGFRGYALKPAALAKEGEGQPPSC</sequence>
<comment type="caution">
    <text evidence="8">The sequence shown here is derived from an EMBL/GenBank/DDBJ whole genome shotgun (WGS) entry which is preliminary data.</text>
</comment>
<feature type="domain" description="Glycosyl transferase family 25" evidence="7">
    <location>
        <begin position="568"/>
        <end position="635"/>
    </location>
</feature>
<dbReference type="SUPFAM" id="SSF103473">
    <property type="entry name" value="MFS general substrate transporter"/>
    <property type="match status" value="1"/>
</dbReference>
<evidence type="ECO:0000259" key="7">
    <source>
        <dbReference type="Pfam" id="PF01755"/>
    </source>
</evidence>
<gene>
    <name evidence="8" type="ORF">EVOR1521_LOCUS12616</name>
</gene>
<feature type="transmembrane region" description="Helical" evidence="6">
    <location>
        <begin position="30"/>
        <end position="47"/>
    </location>
</feature>
<evidence type="ECO:0000256" key="6">
    <source>
        <dbReference type="SAM" id="Phobius"/>
    </source>
</evidence>
<evidence type="ECO:0000256" key="5">
    <source>
        <dbReference type="SAM" id="MobiDB-lite"/>
    </source>
</evidence>
<reference evidence="8" key="1">
    <citation type="submission" date="2023-08" db="EMBL/GenBank/DDBJ databases">
        <authorList>
            <person name="Chen Y."/>
            <person name="Shah S."/>
            <person name="Dougan E. K."/>
            <person name="Thang M."/>
            <person name="Chan C."/>
        </authorList>
    </citation>
    <scope>NUCLEOTIDE SEQUENCE</scope>
</reference>
<dbReference type="PANTHER" id="PTHR10924">
    <property type="entry name" value="MAJOR FACILITATOR SUPERFAMILY PROTEIN-RELATED"/>
    <property type="match status" value="1"/>
</dbReference>
<organism evidence="8 9">
    <name type="scientific">Effrenium voratum</name>
    <dbReference type="NCBI Taxonomy" id="2562239"/>
    <lineage>
        <taxon>Eukaryota</taxon>
        <taxon>Sar</taxon>
        <taxon>Alveolata</taxon>
        <taxon>Dinophyceae</taxon>
        <taxon>Suessiales</taxon>
        <taxon>Symbiodiniaceae</taxon>
        <taxon>Effrenium</taxon>
    </lineage>
</organism>
<dbReference type="Gene3D" id="1.20.1250.20">
    <property type="entry name" value="MFS general substrate transporter like domains"/>
    <property type="match status" value="1"/>
</dbReference>
<keyword evidence="4 6" id="KW-0472">Membrane</keyword>
<evidence type="ECO:0000256" key="2">
    <source>
        <dbReference type="ARBA" id="ARBA00022692"/>
    </source>
</evidence>
<feature type="transmembrane region" description="Helical" evidence="6">
    <location>
        <begin position="184"/>
        <end position="205"/>
    </location>
</feature>
<feature type="transmembrane region" description="Helical" evidence="6">
    <location>
        <begin position="270"/>
        <end position="290"/>
    </location>
</feature>
<dbReference type="InterPro" id="IPR002654">
    <property type="entry name" value="Glyco_trans_25"/>
</dbReference>
<dbReference type="InterPro" id="IPR049680">
    <property type="entry name" value="FLVCR1-2_SLC49-like"/>
</dbReference>
<dbReference type="AlphaFoldDB" id="A0AA36IF58"/>
<feature type="transmembrane region" description="Helical" evidence="6">
    <location>
        <begin position="67"/>
        <end position="90"/>
    </location>
</feature>
<evidence type="ECO:0000256" key="3">
    <source>
        <dbReference type="ARBA" id="ARBA00022989"/>
    </source>
</evidence>
<proteinExistence type="predicted"/>
<feature type="transmembrane region" description="Helical" evidence="6">
    <location>
        <begin position="397"/>
        <end position="416"/>
    </location>
</feature>
<evidence type="ECO:0000313" key="9">
    <source>
        <dbReference type="Proteomes" id="UP001178507"/>
    </source>
</evidence>
<dbReference type="GO" id="GO:0022857">
    <property type="term" value="F:transmembrane transporter activity"/>
    <property type="evidence" value="ECO:0007669"/>
    <property type="project" value="InterPro"/>
</dbReference>
<evidence type="ECO:0000256" key="4">
    <source>
        <dbReference type="ARBA" id="ARBA00023136"/>
    </source>
</evidence>
<keyword evidence="3 6" id="KW-1133">Transmembrane helix</keyword>
<feature type="transmembrane region" description="Helical" evidence="6">
    <location>
        <begin position="335"/>
        <end position="358"/>
    </location>
</feature>
<dbReference type="InterPro" id="IPR036259">
    <property type="entry name" value="MFS_trans_sf"/>
</dbReference>
<feature type="region of interest" description="Disordered" evidence="5">
    <location>
        <begin position="456"/>
        <end position="476"/>
    </location>
</feature>